<comment type="caution">
    <text evidence="2">The sequence shown here is derived from an EMBL/GenBank/DDBJ whole genome shotgun (WGS) entry which is preliminary data.</text>
</comment>
<evidence type="ECO:0000313" key="2">
    <source>
        <dbReference type="EMBL" id="MQL68002.1"/>
    </source>
</evidence>
<reference evidence="2" key="1">
    <citation type="submission" date="2017-07" db="EMBL/GenBank/DDBJ databases">
        <title>Taro Niue Genome Assembly and Annotation.</title>
        <authorList>
            <person name="Atibalentja N."/>
            <person name="Keating K."/>
            <person name="Fields C.J."/>
        </authorList>
    </citation>
    <scope>NUCLEOTIDE SEQUENCE</scope>
    <source>
        <strain evidence="2">Niue_2</strain>
        <tissue evidence="2">Leaf</tissue>
    </source>
</reference>
<dbReference type="Proteomes" id="UP000652761">
    <property type="component" value="Unassembled WGS sequence"/>
</dbReference>
<dbReference type="AlphaFoldDB" id="A0A843T6L6"/>
<keyword evidence="3" id="KW-1185">Reference proteome</keyword>
<evidence type="ECO:0000313" key="3">
    <source>
        <dbReference type="Proteomes" id="UP000652761"/>
    </source>
</evidence>
<name>A0A843T6L6_COLES</name>
<dbReference type="EMBL" id="NMUH01000006">
    <property type="protein sequence ID" value="MQL68002.1"/>
    <property type="molecule type" value="Genomic_DNA"/>
</dbReference>
<protein>
    <submittedName>
        <fullName evidence="2">Uncharacterized protein</fullName>
    </submittedName>
</protein>
<gene>
    <name evidence="2" type="ORF">Taro_000329</name>
</gene>
<organism evidence="2 3">
    <name type="scientific">Colocasia esculenta</name>
    <name type="common">Wild taro</name>
    <name type="synonym">Arum esculentum</name>
    <dbReference type="NCBI Taxonomy" id="4460"/>
    <lineage>
        <taxon>Eukaryota</taxon>
        <taxon>Viridiplantae</taxon>
        <taxon>Streptophyta</taxon>
        <taxon>Embryophyta</taxon>
        <taxon>Tracheophyta</taxon>
        <taxon>Spermatophyta</taxon>
        <taxon>Magnoliopsida</taxon>
        <taxon>Liliopsida</taxon>
        <taxon>Araceae</taxon>
        <taxon>Aroideae</taxon>
        <taxon>Colocasieae</taxon>
        <taxon>Colocasia</taxon>
    </lineage>
</organism>
<accession>A0A843T6L6</accession>
<sequence>MAEVSSSSAVPTLWYPGWRISHQNSFMRGIIDKIFDNLLREGYIMAHDLPPTYTEEEINHPCIIMLKAQRRKSHRDHLGKRRGLDGIKSHPLMYKAQGARSRGNTSKIYFQMRSRTPCITKRAMSSMGILGPAPNKAAGQGPGQSLPSLPCGEMKTEGAKSLRLSQPSKIMSLYG</sequence>
<proteinExistence type="predicted"/>
<feature type="region of interest" description="Disordered" evidence="1">
    <location>
        <begin position="129"/>
        <end position="162"/>
    </location>
</feature>
<evidence type="ECO:0000256" key="1">
    <source>
        <dbReference type="SAM" id="MobiDB-lite"/>
    </source>
</evidence>